<dbReference type="OrthoDB" id="10261522at2759"/>
<dbReference type="EMBL" id="ML977310">
    <property type="protein sequence ID" value="KAF2122813.1"/>
    <property type="molecule type" value="Genomic_DNA"/>
</dbReference>
<gene>
    <name evidence="1" type="ORF">BDV96DRAFT_681441</name>
</gene>
<keyword evidence="2" id="KW-1185">Reference proteome</keyword>
<accession>A0A6A5ZVA4</accession>
<name>A0A6A5ZVA4_9PLEO</name>
<protein>
    <submittedName>
        <fullName evidence="1">Uncharacterized protein</fullName>
    </submittedName>
</protein>
<evidence type="ECO:0000313" key="1">
    <source>
        <dbReference type="EMBL" id="KAF2122813.1"/>
    </source>
</evidence>
<organism evidence="1 2">
    <name type="scientific">Lophiotrema nucula</name>
    <dbReference type="NCBI Taxonomy" id="690887"/>
    <lineage>
        <taxon>Eukaryota</taxon>
        <taxon>Fungi</taxon>
        <taxon>Dikarya</taxon>
        <taxon>Ascomycota</taxon>
        <taxon>Pezizomycotina</taxon>
        <taxon>Dothideomycetes</taxon>
        <taxon>Pleosporomycetidae</taxon>
        <taxon>Pleosporales</taxon>
        <taxon>Lophiotremataceae</taxon>
        <taxon>Lophiotrema</taxon>
    </lineage>
</organism>
<dbReference type="AlphaFoldDB" id="A0A6A5ZVA4"/>
<sequence length="186" mass="21785">MAPNEPPYSKLDLVERVDKWSYYARDHEAYKRHMQNYYYFLIDGFKVPFGYVPDPRVKQMPWLNFWAIDHEKRTETLKQGTDFDTRTELMRQTLRIGIESPKVDILSGWDDEMFALYAANGEHVLNLDGMGLDGFGVINFAVHMIGFVHLKEGTRYWIPRRAKTKTSYPNMLDNTVGEVSLLEKLP</sequence>
<proteinExistence type="predicted"/>
<evidence type="ECO:0000313" key="2">
    <source>
        <dbReference type="Proteomes" id="UP000799770"/>
    </source>
</evidence>
<dbReference type="Proteomes" id="UP000799770">
    <property type="component" value="Unassembled WGS sequence"/>
</dbReference>
<dbReference type="Gene3D" id="3.90.79.10">
    <property type="entry name" value="Nucleoside Triphosphate Pyrophosphohydrolase"/>
    <property type="match status" value="1"/>
</dbReference>
<reference evidence="1" key="1">
    <citation type="journal article" date="2020" name="Stud. Mycol.">
        <title>101 Dothideomycetes genomes: a test case for predicting lifestyles and emergence of pathogens.</title>
        <authorList>
            <person name="Haridas S."/>
            <person name="Albert R."/>
            <person name="Binder M."/>
            <person name="Bloem J."/>
            <person name="Labutti K."/>
            <person name="Salamov A."/>
            <person name="Andreopoulos B."/>
            <person name="Baker S."/>
            <person name="Barry K."/>
            <person name="Bills G."/>
            <person name="Bluhm B."/>
            <person name="Cannon C."/>
            <person name="Castanera R."/>
            <person name="Culley D."/>
            <person name="Daum C."/>
            <person name="Ezra D."/>
            <person name="Gonzalez J."/>
            <person name="Henrissat B."/>
            <person name="Kuo A."/>
            <person name="Liang C."/>
            <person name="Lipzen A."/>
            <person name="Lutzoni F."/>
            <person name="Magnuson J."/>
            <person name="Mondo S."/>
            <person name="Nolan M."/>
            <person name="Ohm R."/>
            <person name="Pangilinan J."/>
            <person name="Park H.-J."/>
            <person name="Ramirez L."/>
            <person name="Alfaro M."/>
            <person name="Sun H."/>
            <person name="Tritt A."/>
            <person name="Yoshinaga Y."/>
            <person name="Zwiers L.-H."/>
            <person name="Turgeon B."/>
            <person name="Goodwin S."/>
            <person name="Spatafora J."/>
            <person name="Crous P."/>
            <person name="Grigoriev I."/>
        </authorList>
    </citation>
    <scope>NUCLEOTIDE SEQUENCE</scope>
    <source>
        <strain evidence="1">CBS 627.86</strain>
    </source>
</reference>